<dbReference type="PANTHER" id="PTHR34997">
    <property type="entry name" value="AM15"/>
    <property type="match status" value="1"/>
</dbReference>
<dbReference type="OrthoDB" id="2144209at2759"/>
<dbReference type="PANTHER" id="PTHR34997:SF2">
    <property type="entry name" value="LYSM DOMAIN-CONTAINING PROTEIN-RELATED"/>
    <property type="match status" value="1"/>
</dbReference>
<reference evidence="4 5" key="1">
    <citation type="submission" date="2016-07" db="EMBL/GenBank/DDBJ databases">
        <title>Pervasive Adenine N6-methylation of Active Genes in Fungi.</title>
        <authorList>
            <consortium name="DOE Joint Genome Institute"/>
            <person name="Mondo S.J."/>
            <person name="Dannebaum R.O."/>
            <person name="Kuo R.C."/>
            <person name="Labutti K."/>
            <person name="Haridas S."/>
            <person name="Kuo A."/>
            <person name="Salamov A."/>
            <person name="Ahrendt S.R."/>
            <person name="Lipzen A."/>
            <person name="Sullivan W."/>
            <person name="Andreopoulos W.B."/>
            <person name="Clum A."/>
            <person name="Lindquist E."/>
            <person name="Daum C."/>
            <person name="Ramamoorthy G.K."/>
            <person name="Gryganskyi A."/>
            <person name="Culley D."/>
            <person name="Magnuson J.K."/>
            <person name="James T.Y."/>
            <person name="O'Malley M.A."/>
            <person name="Stajich J.E."/>
            <person name="Spatafora J.W."/>
            <person name="Visel A."/>
            <person name="Grigoriev I.V."/>
        </authorList>
    </citation>
    <scope>NUCLEOTIDE SEQUENCE [LARGE SCALE GENOMIC DNA]</scope>
    <source>
        <strain evidence="4 5">JEL800</strain>
    </source>
</reference>
<proteinExistence type="predicted"/>
<sequence>MHNTQTAAYLIAAALLATQANAMWYENVTMGHWDPSNTIQVARTVKCDVTRMTKGGETCAQIGAAIGLDAHSVAVLNPLTNCTAPLPPKQILCLDPGAVEAELSCNVLYTLTADDSCAGLQATFSVSATDFKIINPNATCATGDSVCLSGEFGVGKATVAYGGAPSVPAHGLNVTRIETCLATATLDKDTNCADLAMTYPPLSVTNLVAWNTNIDCWNLKKGDSICVRTSASPVNSIVTRASTTTILPGATKTIGTAAAATKTVLLTSGTSSAPPSIAPSPSAAEKTTTTSTTTTTTTPTTTTTTTTTTSTTTTTEPSISLPFSNWLFC</sequence>
<dbReference type="InterPro" id="IPR036779">
    <property type="entry name" value="LysM_dom_sf"/>
</dbReference>
<dbReference type="EMBL" id="MCGO01000044">
    <property type="protein sequence ID" value="ORY38324.1"/>
    <property type="molecule type" value="Genomic_DNA"/>
</dbReference>
<feature type="compositionally biased region" description="Low complexity" evidence="2">
    <location>
        <begin position="268"/>
        <end position="315"/>
    </location>
</feature>
<dbReference type="GO" id="GO:0008061">
    <property type="term" value="F:chitin binding"/>
    <property type="evidence" value="ECO:0007669"/>
    <property type="project" value="InterPro"/>
</dbReference>
<evidence type="ECO:0000313" key="5">
    <source>
        <dbReference type="Proteomes" id="UP000193642"/>
    </source>
</evidence>
<evidence type="ECO:0000256" key="3">
    <source>
        <dbReference type="SAM" id="SignalP"/>
    </source>
</evidence>
<feature type="chain" id="PRO_5012688809" description="LysM domain-containing protein" evidence="3">
    <location>
        <begin position="23"/>
        <end position="329"/>
    </location>
</feature>
<gene>
    <name evidence="4" type="ORF">BCR33DRAFT_428428</name>
</gene>
<dbReference type="InterPro" id="IPR052210">
    <property type="entry name" value="LysM1-like"/>
</dbReference>
<keyword evidence="5" id="KW-1185">Reference proteome</keyword>
<feature type="region of interest" description="Disordered" evidence="2">
    <location>
        <begin position="268"/>
        <end position="317"/>
    </location>
</feature>
<keyword evidence="1 3" id="KW-0732">Signal</keyword>
<evidence type="ECO:0000313" key="4">
    <source>
        <dbReference type="EMBL" id="ORY38324.1"/>
    </source>
</evidence>
<feature type="signal peptide" evidence="3">
    <location>
        <begin position="1"/>
        <end position="22"/>
    </location>
</feature>
<name>A0A1Y2BUG7_9FUNG</name>
<evidence type="ECO:0000256" key="2">
    <source>
        <dbReference type="SAM" id="MobiDB-lite"/>
    </source>
</evidence>
<accession>A0A1Y2BUG7</accession>
<comment type="caution">
    <text evidence="4">The sequence shown here is derived from an EMBL/GenBank/DDBJ whole genome shotgun (WGS) entry which is preliminary data.</text>
</comment>
<dbReference type="AlphaFoldDB" id="A0A1Y2BUG7"/>
<dbReference type="Gene3D" id="3.10.350.10">
    <property type="entry name" value="LysM domain"/>
    <property type="match status" value="1"/>
</dbReference>
<dbReference type="Proteomes" id="UP000193642">
    <property type="component" value="Unassembled WGS sequence"/>
</dbReference>
<organism evidence="4 5">
    <name type="scientific">Rhizoclosmatium globosum</name>
    <dbReference type="NCBI Taxonomy" id="329046"/>
    <lineage>
        <taxon>Eukaryota</taxon>
        <taxon>Fungi</taxon>
        <taxon>Fungi incertae sedis</taxon>
        <taxon>Chytridiomycota</taxon>
        <taxon>Chytridiomycota incertae sedis</taxon>
        <taxon>Chytridiomycetes</taxon>
        <taxon>Chytridiales</taxon>
        <taxon>Chytriomycetaceae</taxon>
        <taxon>Rhizoclosmatium</taxon>
    </lineage>
</organism>
<evidence type="ECO:0008006" key="6">
    <source>
        <dbReference type="Google" id="ProtNLM"/>
    </source>
</evidence>
<evidence type="ECO:0000256" key="1">
    <source>
        <dbReference type="ARBA" id="ARBA00022729"/>
    </source>
</evidence>
<protein>
    <recommendedName>
        <fullName evidence="6">LysM domain-containing protein</fullName>
    </recommendedName>
</protein>